<dbReference type="PANTHER" id="PTHR46640:SF3">
    <property type="entry name" value="LIPASE LIH1-RELATED"/>
    <property type="match status" value="1"/>
</dbReference>
<dbReference type="PANTHER" id="PTHR46640">
    <property type="entry name" value="TRIACYLGLYCEROL LIPASE, PUTATIVE (AFU_ORTHOLOGUE AFUA_6G06510)-RELATED"/>
    <property type="match status" value="1"/>
</dbReference>
<dbReference type="Gene3D" id="3.40.50.1820">
    <property type="entry name" value="alpha/beta hydrolase"/>
    <property type="match status" value="1"/>
</dbReference>
<evidence type="ECO:0000259" key="3">
    <source>
        <dbReference type="Pfam" id="PF01764"/>
    </source>
</evidence>
<dbReference type="InterPro" id="IPR002921">
    <property type="entry name" value="Fungal_lipase-type"/>
</dbReference>
<dbReference type="SUPFAM" id="SSF53474">
    <property type="entry name" value="alpha/beta-Hydrolases"/>
    <property type="match status" value="1"/>
</dbReference>
<dbReference type="AlphaFoldDB" id="A0A1H6UAW0"/>
<dbReference type="GO" id="GO:0006629">
    <property type="term" value="P:lipid metabolic process"/>
    <property type="evidence" value="ECO:0007669"/>
    <property type="project" value="InterPro"/>
</dbReference>
<dbReference type="GO" id="GO:0016787">
    <property type="term" value="F:hydrolase activity"/>
    <property type="evidence" value="ECO:0007669"/>
    <property type="project" value="UniProtKB-KW"/>
</dbReference>
<dbReference type="EMBL" id="FNZK01000001">
    <property type="protein sequence ID" value="SEI88696.1"/>
    <property type="molecule type" value="Genomic_DNA"/>
</dbReference>
<evidence type="ECO:0000313" key="5">
    <source>
        <dbReference type="Proteomes" id="UP000199662"/>
    </source>
</evidence>
<dbReference type="Pfam" id="PF01764">
    <property type="entry name" value="Lipase_3"/>
    <property type="match status" value="1"/>
</dbReference>
<dbReference type="Proteomes" id="UP000199662">
    <property type="component" value="Unassembled WGS sequence"/>
</dbReference>
<protein>
    <submittedName>
        <fullName evidence="4">Lipase (Class 3)</fullName>
    </submittedName>
</protein>
<evidence type="ECO:0000256" key="2">
    <source>
        <dbReference type="SAM" id="SignalP"/>
    </source>
</evidence>
<dbReference type="STRING" id="84035.SAMN05660742_101353"/>
<organism evidence="4 5">
    <name type="scientific">Propionispira arboris</name>
    <dbReference type="NCBI Taxonomy" id="84035"/>
    <lineage>
        <taxon>Bacteria</taxon>
        <taxon>Bacillati</taxon>
        <taxon>Bacillota</taxon>
        <taxon>Negativicutes</taxon>
        <taxon>Selenomonadales</taxon>
        <taxon>Selenomonadaceae</taxon>
        <taxon>Propionispira</taxon>
    </lineage>
</organism>
<reference evidence="4 5" key="1">
    <citation type="submission" date="2016-10" db="EMBL/GenBank/DDBJ databases">
        <authorList>
            <person name="de Groot N.N."/>
        </authorList>
    </citation>
    <scope>NUCLEOTIDE SEQUENCE [LARGE SCALE GENOMIC DNA]</scope>
    <source>
        <strain evidence="4 5">DSM 2179</strain>
    </source>
</reference>
<name>A0A1H6UAW0_9FIRM</name>
<feature type="signal peptide" evidence="2">
    <location>
        <begin position="1"/>
        <end position="23"/>
    </location>
</feature>
<sequence length="451" mass="49877">MKKSLLAGLILLTMIFYTAPAYANDLEAYQTARVEYISAWVALGTYNDRIGRIVQSELSDAGWDMKVINEQSRKDAEKVFFIENNDFEAGKEVYLVAVTGTESKKDIAMDLNINKAFFGGNSPESFQEAAKKTDLVSSDPMIHRGFHQYTQSIFFTPGKGGNTFGEYLAELLKQKSNRKVYLIGHSLGGAAVTIAAARLQSMGVNPAQIAVITFGAPAIGNQAFADLYGKSISLDRIVIKGDPVKSSLQGLAGGYTQFGEAKIWQENRNSDKFKHAMVVYLDAALRNFYDKKEAAQQAGFDVEAQPTQKTSKSKAYIAPLSMTLDDYVLGDRHYMEESVKDVFRHRLPGCVFGLGKRGSFEEEIVKAAAAGCDRIVFAAVSVKQLQKEHYTFHVNLQEDVYSVDGNLQGSFICSTNTSDFTPIQATLHNLTSIKTDFEHSMDTKKVKLESR</sequence>
<dbReference type="CDD" id="cd00519">
    <property type="entry name" value="Lipase_3"/>
    <property type="match status" value="1"/>
</dbReference>
<dbReference type="InterPro" id="IPR051299">
    <property type="entry name" value="AB_hydrolase_lip/est"/>
</dbReference>
<dbReference type="InterPro" id="IPR029058">
    <property type="entry name" value="AB_hydrolase_fold"/>
</dbReference>
<keyword evidence="2" id="KW-0732">Signal</keyword>
<evidence type="ECO:0000313" key="4">
    <source>
        <dbReference type="EMBL" id="SEI88696.1"/>
    </source>
</evidence>
<accession>A0A1H6UAW0</accession>
<gene>
    <name evidence="4" type="ORF">SAMN05660742_101353</name>
</gene>
<evidence type="ECO:0000256" key="1">
    <source>
        <dbReference type="ARBA" id="ARBA00022801"/>
    </source>
</evidence>
<keyword evidence="1" id="KW-0378">Hydrolase</keyword>
<proteinExistence type="predicted"/>
<keyword evidence="5" id="KW-1185">Reference proteome</keyword>
<feature type="chain" id="PRO_5011462634" evidence="2">
    <location>
        <begin position="24"/>
        <end position="451"/>
    </location>
</feature>
<dbReference type="RefSeq" id="WP_091828650.1">
    <property type="nucleotide sequence ID" value="NZ_FNZK01000001.1"/>
</dbReference>
<feature type="domain" description="Fungal lipase-type" evidence="3">
    <location>
        <begin position="96"/>
        <end position="244"/>
    </location>
</feature>